<organism evidence="4 5">
    <name type="scientific">Anthostomella pinea</name>
    <dbReference type="NCBI Taxonomy" id="933095"/>
    <lineage>
        <taxon>Eukaryota</taxon>
        <taxon>Fungi</taxon>
        <taxon>Dikarya</taxon>
        <taxon>Ascomycota</taxon>
        <taxon>Pezizomycotina</taxon>
        <taxon>Sordariomycetes</taxon>
        <taxon>Xylariomycetidae</taxon>
        <taxon>Xylariales</taxon>
        <taxon>Xylariaceae</taxon>
        <taxon>Anthostomella</taxon>
    </lineage>
</organism>
<dbReference type="Proteomes" id="UP001295740">
    <property type="component" value="Unassembled WGS sequence"/>
</dbReference>
<evidence type="ECO:0000256" key="2">
    <source>
        <dbReference type="SAM" id="Phobius"/>
    </source>
</evidence>
<evidence type="ECO:0000313" key="4">
    <source>
        <dbReference type="EMBL" id="CAJ2503282.1"/>
    </source>
</evidence>
<feature type="region of interest" description="Disordered" evidence="1">
    <location>
        <begin position="450"/>
        <end position="473"/>
    </location>
</feature>
<dbReference type="Gene3D" id="2.60.40.10">
    <property type="entry name" value="Immunoglobulins"/>
    <property type="match status" value="4"/>
</dbReference>
<feature type="region of interest" description="Disordered" evidence="1">
    <location>
        <begin position="789"/>
        <end position="810"/>
    </location>
</feature>
<dbReference type="AlphaFoldDB" id="A0AAI8YFX1"/>
<feature type="compositionally biased region" description="Low complexity" evidence="1">
    <location>
        <begin position="556"/>
        <end position="570"/>
    </location>
</feature>
<name>A0AAI8YFX1_9PEZI</name>
<feature type="compositionally biased region" description="Basic and acidic residues" evidence="1">
    <location>
        <begin position="999"/>
        <end position="1010"/>
    </location>
</feature>
<feature type="compositionally biased region" description="Polar residues" evidence="1">
    <location>
        <begin position="625"/>
        <end position="635"/>
    </location>
</feature>
<keyword evidence="5" id="KW-1185">Reference proteome</keyword>
<accession>A0AAI8YFX1</accession>
<feature type="region of interest" description="Disordered" evidence="1">
    <location>
        <begin position="533"/>
        <end position="591"/>
    </location>
</feature>
<feature type="compositionally biased region" description="Low complexity" evidence="1">
    <location>
        <begin position="456"/>
        <end position="468"/>
    </location>
</feature>
<feature type="compositionally biased region" description="Acidic residues" evidence="1">
    <location>
        <begin position="1086"/>
        <end position="1095"/>
    </location>
</feature>
<keyword evidence="2" id="KW-0812">Transmembrane</keyword>
<feature type="compositionally biased region" description="Polar residues" evidence="1">
    <location>
        <begin position="959"/>
        <end position="974"/>
    </location>
</feature>
<dbReference type="SUPFAM" id="SSF49313">
    <property type="entry name" value="Cadherin-like"/>
    <property type="match status" value="4"/>
</dbReference>
<feature type="domain" description="Dystroglycan-type cadherin-like" evidence="3">
    <location>
        <begin position="39"/>
        <end position="144"/>
    </location>
</feature>
<feature type="domain" description="Dystroglycan-type cadherin-like" evidence="3">
    <location>
        <begin position="165"/>
        <end position="263"/>
    </location>
</feature>
<keyword evidence="2" id="KW-1133">Transmembrane helix</keyword>
<dbReference type="Pfam" id="PF05345">
    <property type="entry name" value="He_PIG"/>
    <property type="match status" value="2"/>
</dbReference>
<dbReference type="SMART" id="SM00736">
    <property type="entry name" value="CADG"/>
    <property type="match status" value="2"/>
</dbReference>
<sequence>MKAGRRRIGSRSASTSAPILTIALSIVASVAAIPIDYFPLNSQLPPVARVSEPFTFTLLPQTFSSSLDITYSLSADAPAWLSLDSDTRTLSGTPGDEDVPRTSGAAGAGEAAVVGVPISLVATDATGSATSNATLVVSRDTAPAVALPLAEQIFKFGAYSAPLSLLLPPKRDFSFEFAEDTFQTNGNQSQLSYYAVSEDNAPLPSWVTFDSGTLAFSGTTPPFESLVQPPQTFGFQLVASDVVGFSSAAIPFSIVVGVHELTSDVPVIKLNTTRGMLLEYTDLPQVLKIDDRPLQMEDVASITAVNLPPWFAFDGETWALTGTPDSKAKPTNVTIAVVDHFTDSLNVTLAIEFEDALFVSDLPDLNVTVGDDFSFGLKRFLFDPMDTEVTVESEPDGPWVHFDDSSLTLSGTVPEPLSAGFANEVRVTFNATSRRTAAVEIKYMNIHVAPPTTSGPTKPTATLAPKPTSESSGSDKSLLWLIIIPVLLILAIILLLFYMRRRRQRPNNFNVGDVSAPIPGTFVANGSAGSLHDMQKMLDLGPPHAEGSTSVHQTERLAAANSSNLRSSYATSDPRVHRGEATGPHAFTMHSGAVRPTRHSNILLESRDSWLAGHTGQFAEKNGDTDQVSLLSDTSLGEGDDHVTQASSSSAGRYPGDQVRSNWLEVPMIGEPFSIQHTPEVAYTAGRGYEYSSDEDVLPAVGYATRPKSGQQQEKGLGLRGVGHRLSKAWIQGNASKLLNDIKRHSTHSTSTALTTRTSILTSCVAEEATKTTANVITKPTVVHIPSKPGEARRVSRRTHGTTPLFGGGSVIKSPRNLRLSASTSSASVNDELPLPPPAFKESTVASCDSDTAWNRLARNSLGIAYKDLVRAGPAERRALLRERDPLAGLSQSDNWRTHHTTHQLMSPDQWPIPDNFTGIGIPPEATRNRSEPPQTAPLKRVTTTGEPATPRGKGKGRATQTRRASRGSGSDSLKSQTPSTSSRTKRRSSRQGSLRISRIREKRATDELRATISHTPSSSNEWALPAAMRPLPETPTRPSRAPLTHRLNASNARPGDRMLGGRSAVSKRSQRTMRSAKSVPSVWADDNEDDDDAWEDIRPPESTVGGWDEEQSEGSFLAYI</sequence>
<evidence type="ECO:0000259" key="3">
    <source>
        <dbReference type="SMART" id="SM00736"/>
    </source>
</evidence>
<protein>
    <submittedName>
        <fullName evidence="4">Uu.00g106760.m01.CDS01</fullName>
    </submittedName>
</protein>
<dbReference type="EMBL" id="CAUWAG010000004">
    <property type="protein sequence ID" value="CAJ2503282.1"/>
    <property type="molecule type" value="Genomic_DNA"/>
</dbReference>
<gene>
    <name evidence="4" type="ORF">KHLLAP_LOCUS3750</name>
</gene>
<dbReference type="InterPro" id="IPR013783">
    <property type="entry name" value="Ig-like_fold"/>
</dbReference>
<feature type="region of interest" description="Disordered" evidence="1">
    <location>
        <begin position="616"/>
        <end position="656"/>
    </location>
</feature>
<feature type="region of interest" description="Disordered" evidence="1">
    <location>
        <begin position="902"/>
        <end position="1121"/>
    </location>
</feature>
<keyword evidence="2" id="KW-0472">Membrane</keyword>
<dbReference type="GO" id="GO:0016020">
    <property type="term" value="C:membrane"/>
    <property type="evidence" value="ECO:0007669"/>
    <property type="project" value="InterPro"/>
</dbReference>
<evidence type="ECO:0000313" key="5">
    <source>
        <dbReference type="Proteomes" id="UP001295740"/>
    </source>
</evidence>
<evidence type="ECO:0000256" key="1">
    <source>
        <dbReference type="SAM" id="MobiDB-lite"/>
    </source>
</evidence>
<comment type="caution">
    <text evidence="4">The sequence shown here is derived from an EMBL/GenBank/DDBJ whole genome shotgun (WGS) entry which is preliminary data.</text>
</comment>
<dbReference type="GO" id="GO:0005509">
    <property type="term" value="F:calcium ion binding"/>
    <property type="evidence" value="ECO:0007669"/>
    <property type="project" value="InterPro"/>
</dbReference>
<feature type="compositionally biased region" description="Polar residues" evidence="1">
    <location>
        <begin position="1013"/>
        <end position="1022"/>
    </location>
</feature>
<reference evidence="4" key="1">
    <citation type="submission" date="2023-10" db="EMBL/GenBank/DDBJ databases">
        <authorList>
            <person name="Hackl T."/>
        </authorList>
    </citation>
    <scope>NUCLEOTIDE SEQUENCE</scope>
</reference>
<feature type="transmembrane region" description="Helical" evidence="2">
    <location>
        <begin position="478"/>
        <end position="498"/>
    </location>
</feature>
<proteinExistence type="predicted"/>
<dbReference type="InterPro" id="IPR015919">
    <property type="entry name" value="Cadherin-like_sf"/>
</dbReference>
<dbReference type="InterPro" id="IPR006644">
    <property type="entry name" value="Cadg"/>
</dbReference>